<sequence>MDKHDQTAAPAKKSLTREILGWVWIIPVAFVANMLIQNYAFAQTEVRSISMQGTLYEGQRLIENKLTYRFSDPGRGDIIILDGPEYKDRLIKRLIGLPGDIIDMKDGRVYVNGELLEEPYVKGTTYAAGLSVPYTVPEGHVFVMGDNRERSTDSRQLGPFALTSVEGKAVLRVWPLKDFGQVD</sequence>
<comment type="caution">
    <text evidence="1">The sequence shown here is derived from an EMBL/GenBank/DDBJ whole genome shotgun (WGS) entry which is preliminary data.</text>
</comment>
<proteinExistence type="predicted"/>
<dbReference type="EC" id="3.4.21.89" evidence="1"/>
<name>A0ACC7P8D9_9BACL</name>
<reference evidence="1" key="1">
    <citation type="submission" date="2024-12" db="EMBL/GenBank/DDBJ databases">
        <authorList>
            <person name="Wu N."/>
        </authorList>
    </citation>
    <scope>NUCLEOTIDE SEQUENCE</scope>
    <source>
        <strain evidence="1">P15</strain>
    </source>
</reference>
<keyword evidence="2" id="KW-1185">Reference proteome</keyword>
<organism evidence="1 2">
    <name type="scientific">Paenibacillus mesotrionivorans</name>
    <dbReference type="NCBI Taxonomy" id="3160968"/>
    <lineage>
        <taxon>Bacteria</taxon>
        <taxon>Bacillati</taxon>
        <taxon>Bacillota</taxon>
        <taxon>Bacilli</taxon>
        <taxon>Bacillales</taxon>
        <taxon>Paenibacillaceae</taxon>
        <taxon>Paenibacillus</taxon>
    </lineage>
</organism>
<gene>
    <name evidence="1" type="primary">lepB</name>
    <name evidence="1" type="ORF">ACI1P1_20165</name>
</gene>
<evidence type="ECO:0000313" key="2">
    <source>
        <dbReference type="Proteomes" id="UP001631969"/>
    </source>
</evidence>
<evidence type="ECO:0000313" key="1">
    <source>
        <dbReference type="EMBL" id="MFM9330612.1"/>
    </source>
</evidence>
<keyword evidence="1" id="KW-0378">Hydrolase</keyword>
<accession>A0ACC7P8D9</accession>
<dbReference type="EMBL" id="JBJURJ010000014">
    <property type="protein sequence ID" value="MFM9330612.1"/>
    <property type="molecule type" value="Genomic_DNA"/>
</dbReference>
<dbReference type="Proteomes" id="UP001631969">
    <property type="component" value="Unassembled WGS sequence"/>
</dbReference>
<protein>
    <submittedName>
        <fullName evidence="1">Signal peptidase I</fullName>
        <ecNumber evidence="1">3.4.21.89</ecNumber>
    </submittedName>
</protein>